<dbReference type="Proteomes" id="UP000694886">
    <property type="component" value="Chromosome 5"/>
</dbReference>
<dbReference type="InterPro" id="IPR002182">
    <property type="entry name" value="NB-ARC"/>
</dbReference>
<keyword evidence="5" id="KW-0611">Plant defense</keyword>
<dbReference type="SUPFAM" id="SSF52540">
    <property type="entry name" value="P-loop containing nucleoside triphosphate hydrolases"/>
    <property type="match status" value="1"/>
</dbReference>
<dbReference type="Gene3D" id="3.80.10.10">
    <property type="entry name" value="Ribonuclease Inhibitor"/>
    <property type="match status" value="4"/>
</dbReference>
<dbReference type="InterPro" id="IPR042197">
    <property type="entry name" value="Apaf_helical"/>
</dbReference>
<dbReference type="Gramene" id="Tc05v2_t013170.2">
    <property type="protein sequence ID" value="Tc05v2_p013170.2"/>
    <property type="gene ID" value="Tc05v2_g013170"/>
</dbReference>
<reference evidence="11 12" key="2">
    <citation type="submission" date="2025-04" db="UniProtKB">
        <authorList>
            <consortium name="RefSeq"/>
        </authorList>
    </citation>
    <scope>IDENTIFICATION</scope>
</reference>
<keyword evidence="6" id="KW-0067">ATP-binding</keyword>
<dbReference type="GO" id="GO:0005524">
    <property type="term" value="F:ATP binding"/>
    <property type="evidence" value="ECO:0007669"/>
    <property type="project" value="UniProtKB-KW"/>
</dbReference>
<dbReference type="Gramene" id="Tc05v2_t013170.1">
    <property type="protein sequence ID" value="Tc05v2_p013170.1"/>
    <property type="gene ID" value="Tc05v2_g013170"/>
</dbReference>
<dbReference type="Gene3D" id="1.10.8.430">
    <property type="entry name" value="Helical domain of apoptotic protease-activating factors"/>
    <property type="match status" value="1"/>
</dbReference>
<dbReference type="RefSeq" id="XP_017977498.1">
    <property type="nucleotide sequence ID" value="XM_018122009.1"/>
</dbReference>
<evidence type="ECO:0000256" key="3">
    <source>
        <dbReference type="ARBA" id="ARBA00022737"/>
    </source>
</evidence>
<dbReference type="PANTHER" id="PTHR33463">
    <property type="entry name" value="NB-ARC DOMAIN-CONTAINING PROTEIN-RELATED"/>
    <property type="match status" value="1"/>
</dbReference>
<keyword evidence="7" id="KW-0175">Coiled coil</keyword>
<evidence type="ECO:0000256" key="1">
    <source>
        <dbReference type="ARBA" id="ARBA00008894"/>
    </source>
</evidence>
<feature type="domain" description="Disease resistance protein At4g27190-like leucine-rich repeats" evidence="9">
    <location>
        <begin position="1119"/>
        <end position="1201"/>
    </location>
</feature>
<evidence type="ECO:0000313" key="11">
    <source>
        <dbReference type="RefSeq" id="XP_017977497.1"/>
    </source>
</evidence>
<organism evidence="10 12">
    <name type="scientific">Theobroma cacao</name>
    <name type="common">Cacao</name>
    <name type="synonym">Cocoa</name>
    <dbReference type="NCBI Taxonomy" id="3641"/>
    <lineage>
        <taxon>Eukaryota</taxon>
        <taxon>Viridiplantae</taxon>
        <taxon>Streptophyta</taxon>
        <taxon>Embryophyta</taxon>
        <taxon>Tracheophyta</taxon>
        <taxon>Spermatophyta</taxon>
        <taxon>Magnoliopsida</taxon>
        <taxon>eudicotyledons</taxon>
        <taxon>Gunneridae</taxon>
        <taxon>Pentapetalae</taxon>
        <taxon>rosids</taxon>
        <taxon>malvids</taxon>
        <taxon>Malvales</taxon>
        <taxon>Malvaceae</taxon>
        <taxon>Byttnerioideae</taxon>
        <taxon>Theobroma</taxon>
    </lineage>
</organism>
<evidence type="ECO:0000313" key="12">
    <source>
        <dbReference type="RefSeq" id="XP_017977498.1"/>
    </source>
</evidence>
<feature type="domain" description="Disease resistance protein At4g27190-like leucine-rich repeats" evidence="9">
    <location>
        <begin position="1217"/>
        <end position="1331"/>
    </location>
</feature>
<dbReference type="InterPro" id="IPR001611">
    <property type="entry name" value="Leu-rich_rpt"/>
</dbReference>
<evidence type="ECO:0000256" key="2">
    <source>
        <dbReference type="ARBA" id="ARBA00022614"/>
    </source>
</evidence>
<evidence type="ECO:0000313" key="10">
    <source>
        <dbReference type="Proteomes" id="UP000694886"/>
    </source>
</evidence>
<protein>
    <submittedName>
        <fullName evidence="11 12">Probable disease resistance protein At4g27220 isoform X1</fullName>
    </submittedName>
</protein>
<dbReference type="RefSeq" id="XP_017977499.1">
    <property type="nucleotide sequence ID" value="XM_018122010.1"/>
</dbReference>
<dbReference type="FunFam" id="3.40.50.300:FF:001091">
    <property type="entry name" value="Probable disease resistance protein At1g61300"/>
    <property type="match status" value="1"/>
</dbReference>
<evidence type="ECO:0000256" key="6">
    <source>
        <dbReference type="ARBA" id="ARBA00022840"/>
    </source>
</evidence>
<dbReference type="PRINTS" id="PR00364">
    <property type="entry name" value="DISEASERSIST"/>
</dbReference>
<sequence length="1656" mass="189176">MATELVTSVATGVAENLVEQYVVSPALSNLRHVFCFQSVVEEFKEQKQKFSSAQARLQNYVNEAKRKILDIEQDVTDWLQEADKVQKEVENLENEIQENKTCLTWCPNWSCRYRLSKKIAEKTLRMAKLVETTSKFDPSRIGHRATLPNIEFLSSKDFMPSKSSKSVLNQIWEVLKNDTVNVIGVHGMGGVGKTTLVKQVGKKAEEVKLFDKVVMTTVSQNPNIDKIQDEIADRLDLEFDKKSEHGKAQQLWRGLKHVEKILIIVDDLWEYIDLTGIGIPVGEHHTGCKILLTTRLRQVCSYMSCQRMIDLEVLEEDEAWELFQKNAGLTKDSEGTCLHDVAREVARECRGLPLAIVTIGRALKHKTLDAWTVANKRLKDCRHSDNPDFYEDIYRRLKISYDFLKGENIQSCFLLCSLFPEDYDISIEDLTRFGFGQGLFHVASSIDDARTEMRAKLEDLQSSGLLLDSGKPKCVKMHDVVRDFAHWIMSKGEKVFMVKAGRGLKEWPRSESFECFTAISLINNKIERLPDGLECPKLETLLLSGDGSTKVSSAFFEGMKALKVLTLESVLLSLEGLQVLTNLRTLRLEKCKLENVSSLAKLKNLEILDLRGSHIYELPIELRELTALRLLDLSACAMLQRIPLNLLPRLVSLEELYIDYPSFEQWTIEEKSAEGSNASLSELYQLPHLSALTLCIRSKFLSKYFVFPNLERYAIVVNKWQRDHYPTSKTLKIKESSLNAFNKLLLSVEDLSLDSITGYKNLVPRLDRRGLQKLTFLELQDCKDIQCLIDTTQHQVPTPAFSNLVMLTMSNMVSLKQLCSGPPPKQFLQNLEELTIRSCMDMISAVPGVQNLREVTIKDCGQLQVVFEMDKLLHANQENEPPLLSNLIYLELELLPELWCIWKGPTNHVGLRSLKVVRVQHCNRLTSLFSPSLAQGLSELEELEILHCPELKQIFAEFEDDDEISPNSFLRPSHLPKLTTIRIIDCSKLEYVFPMSMAEGLPQLKSLCIIDSSQLQQIFSTAKEKDEKDIVLSQLKSLVLQNLMHLKSFCPENCFITLPSLEKLKVYRCPQLTHFTGQLPATMLAQLKELSLFKVGNNSQLYNRDGPQLRQRSYDSEYLTIGNCQEIFQLQGGYLLLNLKALHLEDLSELQVIWKGPTELASLQNLTILMLIDCKSLRYVFPPMLAQHLSNLSFLCVKGCQALEQIIYEGQSSTSTSNVPLQPTSFPNLRKIWIIGCNSLKTLFPIIVAHCLLKLEEFKVEGACKLEQIFGHEDETDLKDEKEMLLPQLKRLFLKRLPSLTRFIPECYHFVLPTLEYLEVKECLKIATSFLVDSESSMHAQTKEFCLFNIRNKNQQCATIVPDLGQESPNLEYFSARNHERTCQAQGGHTHSSLRVLRLETLPELCIIWKDPLQYVTLGNLIKLKVIGCRRLRHVFSPTIAQNLLHLKYLKIWECEALQQIITEDQISSSQVHLEVCFPNLIRLQIGKCKNLKRLFPASFVGYLSKLRYLIIQEAFELEHLFGHEGEASTKDGKEKKMVLPHLEVLFLGNLPSILSSTPEGYHFIFQSLRSLTIEECPKMASTFTVDSNLCVHAKTELVLKAFQLVQKDTKKSTTTIQGIEDAINRHSSKDIYWYRWYQPNVLPPYTEEPGENFSQ</sequence>
<comment type="similarity">
    <text evidence="1">Belongs to the disease resistance NB-LRR family.</text>
</comment>
<dbReference type="Pfam" id="PF23247">
    <property type="entry name" value="LRR_RPS2"/>
    <property type="match status" value="6"/>
</dbReference>
<dbReference type="InterPro" id="IPR036388">
    <property type="entry name" value="WH-like_DNA-bd_sf"/>
</dbReference>
<feature type="domain" description="Disease resistance protein At4g27190-like leucine-rich repeats" evidence="9">
    <location>
        <begin position="806"/>
        <end position="948"/>
    </location>
</feature>
<dbReference type="RefSeq" id="XP_017977497.1">
    <property type="nucleotide sequence ID" value="XM_018122008.1"/>
</dbReference>
<evidence type="ECO:0000259" key="8">
    <source>
        <dbReference type="Pfam" id="PF00931"/>
    </source>
</evidence>
<keyword evidence="2" id="KW-0433">Leucine-rich repeat</keyword>
<dbReference type="SUPFAM" id="SSF52047">
    <property type="entry name" value="RNI-like"/>
    <property type="match status" value="2"/>
</dbReference>
<dbReference type="InterPro" id="IPR032675">
    <property type="entry name" value="LRR_dom_sf"/>
</dbReference>
<dbReference type="SUPFAM" id="SSF52058">
    <property type="entry name" value="L domain-like"/>
    <property type="match status" value="1"/>
</dbReference>
<dbReference type="InterPro" id="IPR050905">
    <property type="entry name" value="Plant_NBS-LRR"/>
</dbReference>
<evidence type="ECO:0000256" key="7">
    <source>
        <dbReference type="SAM" id="Coils"/>
    </source>
</evidence>
<dbReference type="KEGG" id="tcc:18598948"/>
<dbReference type="Gene3D" id="3.40.50.300">
    <property type="entry name" value="P-loop containing nucleotide triphosphate hydrolases"/>
    <property type="match status" value="1"/>
</dbReference>
<dbReference type="InterPro" id="IPR057135">
    <property type="entry name" value="At4g27190-like_LRR"/>
</dbReference>
<feature type="domain" description="Disease resistance protein At4g27190-like leucine-rich repeats" evidence="9">
    <location>
        <begin position="974"/>
        <end position="1092"/>
    </location>
</feature>
<dbReference type="InterPro" id="IPR027417">
    <property type="entry name" value="P-loop_NTPase"/>
</dbReference>
<reference evidence="10" key="1">
    <citation type="journal article" date="1997" name="Nucleic Acids Res.">
        <title>tRNAscan-SE: a program for improved detection of transfer RNA genes in genomic sequence.</title>
        <authorList>
            <person name="Lowe T.M."/>
            <person name="Eddy S.R."/>
        </authorList>
    </citation>
    <scope>NUCLEOTIDE SEQUENCE [LARGE SCALE GENOMIC DNA]</scope>
    <source>
        <strain evidence="10">r\B97-61/B2</strain>
    </source>
</reference>
<evidence type="ECO:0000256" key="5">
    <source>
        <dbReference type="ARBA" id="ARBA00022821"/>
    </source>
</evidence>
<feature type="domain" description="Disease resistance protein At4g27190-like leucine-rich repeats" evidence="9">
    <location>
        <begin position="1388"/>
        <end position="1456"/>
    </location>
</feature>
<dbReference type="GO" id="GO:0006952">
    <property type="term" value="P:defense response"/>
    <property type="evidence" value="ECO:0007669"/>
    <property type="project" value="UniProtKB-KW"/>
</dbReference>
<accession>A0AB32WE08</accession>
<feature type="domain" description="NB-ARC" evidence="8">
    <location>
        <begin position="167"/>
        <end position="328"/>
    </location>
</feature>
<dbReference type="GeneID" id="18598948"/>
<dbReference type="PANTHER" id="PTHR33463:SF203">
    <property type="entry name" value="AAA+ ATPASE DOMAIN-CONTAINING PROTEIN"/>
    <property type="match status" value="1"/>
</dbReference>
<evidence type="ECO:0000313" key="13">
    <source>
        <dbReference type="RefSeq" id="XP_017977499.1"/>
    </source>
</evidence>
<keyword evidence="4" id="KW-0547">Nucleotide-binding</keyword>
<dbReference type="GO" id="GO:0043531">
    <property type="term" value="F:ADP binding"/>
    <property type="evidence" value="ECO:0007669"/>
    <property type="project" value="InterPro"/>
</dbReference>
<proteinExistence type="inferred from homology"/>
<feature type="coiled-coil region" evidence="7">
    <location>
        <begin position="43"/>
        <end position="102"/>
    </location>
</feature>
<dbReference type="Pfam" id="PF00931">
    <property type="entry name" value="NB-ARC"/>
    <property type="match status" value="1"/>
</dbReference>
<dbReference type="Gramene" id="Tc05v2_t013170.3">
    <property type="protein sequence ID" value="Tc05v2_p013170.3"/>
    <property type="gene ID" value="Tc05v2_g013170"/>
</dbReference>
<feature type="domain" description="Disease resistance protein At4g27190-like leucine-rich repeats" evidence="9">
    <location>
        <begin position="1465"/>
        <end position="1587"/>
    </location>
</feature>
<keyword evidence="3" id="KW-0677">Repeat</keyword>
<name>A0AB32WE08_THECC</name>
<evidence type="ECO:0000259" key="9">
    <source>
        <dbReference type="Pfam" id="PF23247"/>
    </source>
</evidence>
<dbReference type="PROSITE" id="PS51450">
    <property type="entry name" value="LRR"/>
    <property type="match status" value="1"/>
</dbReference>
<dbReference type="Gene3D" id="1.10.10.10">
    <property type="entry name" value="Winged helix-like DNA-binding domain superfamily/Winged helix DNA-binding domain"/>
    <property type="match status" value="1"/>
</dbReference>
<evidence type="ECO:0000256" key="4">
    <source>
        <dbReference type="ARBA" id="ARBA00022741"/>
    </source>
</evidence>
<gene>
    <name evidence="11 12 13" type="primary">LOC18598948</name>
</gene>